<dbReference type="Proteomes" id="UP001500742">
    <property type="component" value="Unassembled WGS sequence"/>
</dbReference>
<evidence type="ECO:0000313" key="1">
    <source>
        <dbReference type="EMBL" id="GAA3978784.1"/>
    </source>
</evidence>
<proteinExistence type="predicted"/>
<reference evidence="2" key="1">
    <citation type="journal article" date="2019" name="Int. J. Syst. Evol. Microbiol.">
        <title>The Global Catalogue of Microorganisms (GCM) 10K type strain sequencing project: providing services to taxonomists for standard genome sequencing and annotation.</title>
        <authorList>
            <consortium name="The Broad Institute Genomics Platform"/>
            <consortium name="The Broad Institute Genome Sequencing Center for Infectious Disease"/>
            <person name="Wu L."/>
            <person name="Ma J."/>
        </authorList>
    </citation>
    <scope>NUCLEOTIDE SEQUENCE [LARGE SCALE GENOMIC DNA]</scope>
    <source>
        <strain evidence="2">JCM 16601</strain>
    </source>
</reference>
<gene>
    <name evidence="1" type="ORF">GCM10022210_32280</name>
</gene>
<name>A0ABP7QAC0_9SPHI</name>
<organism evidence="1 2">
    <name type="scientific">Mucilaginibacter dorajii</name>
    <dbReference type="NCBI Taxonomy" id="692994"/>
    <lineage>
        <taxon>Bacteria</taxon>
        <taxon>Pseudomonadati</taxon>
        <taxon>Bacteroidota</taxon>
        <taxon>Sphingobacteriia</taxon>
        <taxon>Sphingobacteriales</taxon>
        <taxon>Sphingobacteriaceae</taxon>
        <taxon>Mucilaginibacter</taxon>
    </lineage>
</organism>
<protein>
    <submittedName>
        <fullName evidence="1">Uncharacterized protein</fullName>
    </submittedName>
</protein>
<keyword evidence="2" id="KW-1185">Reference proteome</keyword>
<accession>A0ABP7QAC0</accession>
<dbReference type="EMBL" id="BAAAZC010000024">
    <property type="protein sequence ID" value="GAA3978784.1"/>
    <property type="molecule type" value="Genomic_DNA"/>
</dbReference>
<comment type="caution">
    <text evidence="1">The sequence shown here is derived from an EMBL/GenBank/DDBJ whole genome shotgun (WGS) entry which is preliminary data.</text>
</comment>
<sequence length="73" mass="8858">MAIYNKYNEIDYIVIESLYFKMANAKEKEIGHLVEKYLKGYAFKIYRSDFYRPISLKRKDIFPTIYQGKTIEF</sequence>
<evidence type="ECO:0000313" key="2">
    <source>
        <dbReference type="Proteomes" id="UP001500742"/>
    </source>
</evidence>